<feature type="chain" id="PRO_5044883635" evidence="1">
    <location>
        <begin position="22"/>
        <end position="166"/>
    </location>
</feature>
<evidence type="ECO:0000313" key="2">
    <source>
        <dbReference type="EMBL" id="KDC48920.1"/>
    </source>
</evidence>
<gene>
    <name evidence="2" type="ORF">DC53_19050</name>
</gene>
<evidence type="ECO:0000313" key="3">
    <source>
        <dbReference type="Proteomes" id="UP000027154"/>
    </source>
</evidence>
<dbReference type="AlphaFoldDB" id="A0ABD3Y4E4"/>
<dbReference type="EMBL" id="JJNZ01000081">
    <property type="protein sequence ID" value="KDC48920.1"/>
    <property type="molecule type" value="Genomic_DNA"/>
</dbReference>
<sequence>MNFRLIGTFLGLSFLATNALAEDNSVVSMAKEKGVKRCIPQIEHISNFIIDKKAHGSHATWNKDAADNRMYSSLSSKGYTDGDSHVSVIASINSDGKCDTYYVETFALAKSCLMAREKTYKDMEFVGTLNDKTIVLKNAGGANYYLSPQGTANNICLVSKRETIYQ</sequence>
<dbReference type="RefSeq" id="WP_008138757.1">
    <property type="nucleotide sequence ID" value="NZ_JJNZ01000081.1"/>
</dbReference>
<protein>
    <submittedName>
        <fullName evidence="2">Uncharacterized protein</fullName>
    </submittedName>
</protein>
<organism evidence="2 3">
    <name type="scientific">Pseudoalteromonas fuliginea</name>
    <dbReference type="NCBI Taxonomy" id="1872678"/>
    <lineage>
        <taxon>Bacteria</taxon>
        <taxon>Pseudomonadati</taxon>
        <taxon>Pseudomonadota</taxon>
        <taxon>Gammaproteobacteria</taxon>
        <taxon>Alteromonadales</taxon>
        <taxon>Pseudoalteromonadaceae</taxon>
        <taxon>Pseudoalteromonas</taxon>
    </lineage>
</organism>
<dbReference type="Proteomes" id="UP000027154">
    <property type="component" value="Unassembled WGS sequence"/>
</dbReference>
<reference evidence="2 3" key="1">
    <citation type="submission" date="2014-04" db="EMBL/GenBank/DDBJ databases">
        <title>Pseudoalteromonas galatheae sp. nov., isolated from a deep-sea polychaete near Canal Concepcion, Chile.</title>
        <authorList>
            <person name="Machado H.R."/>
            <person name="Gram L."/>
            <person name="Vynne N.G."/>
        </authorList>
    </citation>
    <scope>NUCLEOTIDE SEQUENCE [LARGE SCALE GENOMIC DNA]</scope>
    <source>
        <strain evidence="2 3">KMM216</strain>
    </source>
</reference>
<feature type="signal peptide" evidence="1">
    <location>
        <begin position="1"/>
        <end position="21"/>
    </location>
</feature>
<name>A0ABD3Y4E4_9GAMM</name>
<keyword evidence="1" id="KW-0732">Signal</keyword>
<accession>A0ABD3Y4E4</accession>
<comment type="caution">
    <text evidence="2">The sequence shown here is derived from an EMBL/GenBank/DDBJ whole genome shotgun (WGS) entry which is preliminary data.</text>
</comment>
<evidence type="ECO:0000256" key="1">
    <source>
        <dbReference type="SAM" id="SignalP"/>
    </source>
</evidence>
<proteinExistence type="predicted"/>